<dbReference type="AlphaFoldDB" id="A0AA36GPR8"/>
<feature type="region of interest" description="Disordered" evidence="1">
    <location>
        <begin position="25"/>
        <end position="64"/>
    </location>
</feature>
<evidence type="ECO:0000256" key="2">
    <source>
        <dbReference type="SAM" id="SignalP"/>
    </source>
</evidence>
<feature type="chain" id="PRO_5041444823" evidence="2">
    <location>
        <begin position="23"/>
        <end position="88"/>
    </location>
</feature>
<feature type="signal peptide" evidence="2">
    <location>
        <begin position="1"/>
        <end position="22"/>
    </location>
</feature>
<name>A0AA36GPR8_CYLNA</name>
<organism evidence="3 4">
    <name type="scientific">Cylicocyclus nassatus</name>
    <name type="common">Nematode worm</name>
    <dbReference type="NCBI Taxonomy" id="53992"/>
    <lineage>
        <taxon>Eukaryota</taxon>
        <taxon>Metazoa</taxon>
        <taxon>Ecdysozoa</taxon>
        <taxon>Nematoda</taxon>
        <taxon>Chromadorea</taxon>
        <taxon>Rhabditida</taxon>
        <taxon>Rhabditina</taxon>
        <taxon>Rhabditomorpha</taxon>
        <taxon>Strongyloidea</taxon>
        <taxon>Strongylidae</taxon>
        <taxon>Cylicocyclus</taxon>
    </lineage>
</organism>
<evidence type="ECO:0000313" key="4">
    <source>
        <dbReference type="Proteomes" id="UP001176961"/>
    </source>
</evidence>
<dbReference type="Proteomes" id="UP001176961">
    <property type="component" value="Unassembled WGS sequence"/>
</dbReference>
<sequence>MRKTIHIAGILILLVCLEVVWGEEEAKAEETEASGQEEGKSDDHPAEGNSAPESNIAAADGDGATTAKLGRMGNSIIPVIVAAGAALL</sequence>
<accession>A0AA36GPR8</accession>
<reference evidence="3" key="1">
    <citation type="submission" date="2023-07" db="EMBL/GenBank/DDBJ databases">
        <authorList>
            <consortium name="CYATHOMIX"/>
        </authorList>
    </citation>
    <scope>NUCLEOTIDE SEQUENCE</scope>
    <source>
        <strain evidence="3">N/A</strain>
    </source>
</reference>
<keyword evidence="4" id="KW-1185">Reference proteome</keyword>
<feature type="compositionally biased region" description="Basic and acidic residues" evidence="1">
    <location>
        <begin position="37"/>
        <end position="46"/>
    </location>
</feature>
<protein>
    <submittedName>
        <fullName evidence="3">Uncharacterized protein</fullName>
    </submittedName>
</protein>
<evidence type="ECO:0000256" key="1">
    <source>
        <dbReference type="SAM" id="MobiDB-lite"/>
    </source>
</evidence>
<comment type="caution">
    <text evidence="3">The sequence shown here is derived from an EMBL/GenBank/DDBJ whole genome shotgun (WGS) entry which is preliminary data.</text>
</comment>
<evidence type="ECO:0000313" key="3">
    <source>
        <dbReference type="EMBL" id="CAJ0595978.1"/>
    </source>
</evidence>
<dbReference type="EMBL" id="CATQJL010000112">
    <property type="protein sequence ID" value="CAJ0595978.1"/>
    <property type="molecule type" value="Genomic_DNA"/>
</dbReference>
<keyword evidence="2" id="KW-0732">Signal</keyword>
<gene>
    <name evidence="3" type="ORF">CYNAS_LOCUS7961</name>
</gene>
<proteinExistence type="predicted"/>